<evidence type="ECO:0000256" key="6">
    <source>
        <dbReference type="ARBA" id="ARBA00022989"/>
    </source>
</evidence>
<feature type="transmembrane region" description="Helical" evidence="10">
    <location>
        <begin position="451"/>
        <end position="472"/>
    </location>
</feature>
<feature type="transmembrane region" description="Helical" evidence="10">
    <location>
        <begin position="151"/>
        <end position="174"/>
    </location>
</feature>
<dbReference type="GO" id="GO:0015851">
    <property type="term" value="P:nucleobase transport"/>
    <property type="evidence" value="ECO:0007669"/>
    <property type="project" value="UniProtKB-ARBA"/>
</dbReference>
<feature type="transmembrane region" description="Helical" evidence="10">
    <location>
        <begin position="376"/>
        <end position="396"/>
    </location>
</feature>
<organism evidence="11 12">
    <name type="scientific">Sistotremastrum suecicum HHB10207 ss-3</name>
    <dbReference type="NCBI Taxonomy" id="1314776"/>
    <lineage>
        <taxon>Eukaryota</taxon>
        <taxon>Fungi</taxon>
        <taxon>Dikarya</taxon>
        <taxon>Basidiomycota</taxon>
        <taxon>Agaricomycotina</taxon>
        <taxon>Agaricomycetes</taxon>
        <taxon>Sistotremastrales</taxon>
        <taxon>Sistotremastraceae</taxon>
        <taxon>Sistotremastrum</taxon>
    </lineage>
</organism>
<dbReference type="InterPro" id="IPR026030">
    <property type="entry name" value="Pur-cyt_permease_Fcy2/21/22"/>
</dbReference>
<dbReference type="PIRSF" id="PIRSF002744">
    <property type="entry name" value="Pur-cyt_permease"/>
    <property type="match status" value="1"/>
</dbReference>
<feature type="transmembrane region" description="Helical" evidence="10">
    <location>
        <begin position="293"/>
        <end position="319"/>
    </location>
</feature>
<dbReference type="GO" id="GO:0000329">
    <property type="term" value="C:fungal-type vacuole membrane"/>
    <property type="evidence" value="ECO:0007669"/>
    <property type="project" value="TreeGrafter"/>
</dbReference>
<evidence type="ECO:0000256" key="7">
    <source>
        <dbReference type="ARBA" id="ARBA00023136"/>
    </source>
</evidence>
<comment type="similarity">
    <text evidence="2 8">Belongs to the purine-cytosine permease (2.A.39) family.</text>
</comment>
<keyword evidence="5 10" id="KW-0812">Transmembrane</keyword>
<dbReference type="Gene3D" id="1.10.4160.10">
    <property type="entry name" value="Hydantoin permease"/>
    <property type="match status" value="1"/>
</dbReference>
<keyword evidence="12" id="KW-1185">Reference proteome</keyword>
<feature type="region of interest" description="Disordered" evidence="9">
    <location>
        <begin position="1"/>
        <end position="21"/>
    </location>
</feature>
<dbReference type="PANTHER" id="PTHR31806:SF17">
    <property type="entry name" value="VITAMIN B6 TRANSPORTER TPN1"/>
    <property type="match status" value="1"/>
</dbReference>
<feature type="transmembrane region" description="Helical" evidence="10">
    <location>
        <begin position="408"/>
        <end position="430"/>
    </location>
</feature>
<feature type="transmembrane region" description="Helical" evidence="10">
    <location>
        <begin position="186"/>
        <end position="207"/>
    </location>
</feature>
<keyword evidence="6 10" id="KW-1133">Transmembrane helix</keyword>
<evidence type="ECO:0000256" key="1">
    <source>
        <dbReference type="ARBA" id="ARBA00004141"/>
    </source>
</evidence>
<dbReference type="AlphaFoldDB" id="A0A166BK42"/>
<keyword evidence="7 8" id="KW-0472">Membrane</keyword>
<feature type="transmembrane region" description="Helical" evidence="10">
    <location>
        <begin position="107"/>
        <end position="130"/>
    </location>
</feature>
<name>A0A166BK42_9AGAM</name>
<evidence type="ECO:0000256" key="9">
    <source>
        <dbReference type="SAM" id="MobiDB-lite"/>
    </source>
</evidence>
<evidence type="ECO:0000256" key="2">
    <source>
        <dbReference type="ARBA" id="ARBA00008974"/>
    </source>
</evidence>
<sequence length="518" mass="55794">MTAMPEDREKGMKSGFPSHERDLFDDDDVKAAPDKVIARRFGVLGPYLAKLFDHGVEARGVERCPEDQREDQHFWNNLLMWWSVNACLTTVPIGILAQTLFTLTFPHAVACILTFGVIGAALCSFIATLGPQTGLRSLMISRFSVGHIGGTIFSGLNILTQLGFATSAVILGGQTLAAINPGTLPLAWGCVIIAVGSLVPCFVGYNMVHYYEKYAWVIAYFIFIVLYALGGKAGYDIGAQKALENSGTDYVASVLSFGSIVYGSFGWGAVVADYNCKLPVNTSPHKVFWMTFLGLYIPICFAEILGAALITITAPAYVAAYGDGNAGQLLAQVLSPWKGGGKFLLTLLALTNVANNIPQTYSAAISIQALGRPLALIPRFFWCLVAFALYTTAAIVGREHFSLILSNVLSVLGYWTSIFVIMILEEHVLFRRPSGRLRGYNLDDYDSPTKLPLGLAGILAGCIGAAGAVLGMSQVYYTGPIARTIGSSGADIGWELALSFTGVSFPLLRTLEIRFTGR</sequence>
<evidence type="ECO:0000313" key="12">
    <source>
        <dbReference type="Proteomes" id="UP000076798"/>
    </source>
</evidence>
<comment type="subcellular location">
    <subcellularLocation>
        <location evidence="1">Membrane</location>
        <topology evidence="1">Multi-pass membrane protein</topology>
    </subcellularLocation>
</comment>
<dbReference type="FunFam" id="1.10.4160.10:FF:000002">
    <property type="entry name" value="Purine-cytosine permease fcyB"/>
    <property type="match status" value="1"/>
</dbReference>
<evidence type="ECO:0000256" key="8">
    <source>
        <dbReference type="PIRNR" id="PIRNR002744"/>
    </source>
</evidence>
<dbReference type="GO" id="GO:0005886">
    <property type="term" value="C:plasma membrane"/>
    <property type="evidence" value="ECO:0007669"/>
    <property type="project" value="TreeGrafter"/>
</dbReference>
<reference evidence="11 12" key="1">
    <citation type="journal article" date="2016" name="Mol. Biol. Evol.">
        <title>Comparative Genomics of Early-Diverging Mushroom-Forming Fungi Provides Insights into the Origins of Lignocellulose Decay Capabilities.</title>
        <authorList>
            <person name="Nagy L.G."/>
            <person name="Riley R."/>
            <person name="Tritt A."/>
            <person name="Adam C."/>
            <person name="Daum C."/>
            <person name="Floudas D."/>
            <person name="Sun H."/>
            <person name="Yadav J.S."/>
            <person name="Pangilinan J."/>
            <person name="Larsson K.H."/>
            <person name="Matsuura K."/>
            <person name="Barry K."/>
            <person name="Labutti K."/>
            <person name="Kuo R."/>
            <person name="Ohm R.A."/>
            <person name="Bhattacharya S.S."/>
            <person name="Shirouzu T."/>
            <person name="Yoshinaga Y."/>
            <person name="Martin F.M."/>
            <person name="Grigoriev I.V."/>
            <person name="Hibbett D.S."/>
        </authorList>
    </citation>
    <scope>NUCLEOTIDE SEQUENCE [LARGE SCALE GENOMIC DNA]</scope>
    <source>
        <strain evidence="11 12">HHB10207 ss-3</strain>
    </source>
</reference>
<dbReference type="PANTHER" id="PTHR31806">
    <property type="entry name" value="PURINE-CYTOSINE PERMEASE FCY2-RELATED"/>
    <property type="match status" value="1"/>
</dbReference>
<proteinExistence type="inferred from homology"/>
<dbReference type="OrthoDB" id="2116389at2759"/>
<dbReference type="Proteomes" id="UP000076798">
    <property type="component" value="Unassembled WGS sequence"/>
</dbReference>
<evidence type="ECO:0000256" key="3">
    <source>
        <dbReference type="ARBA" id="ARBA00022448"/>
    </source>
</evidence>
<protein>
    <recommendedName>
        <fullName evidence="13">Cytosine-purine permease</fullName>
    </recommendedName>
</protein>
<evidence type="ECO:0000256" key="10">
    <source>
        <dbReference type="SAM" id="Phobius"/>
    </source>
</evidence>
<accession>A0A166BK42</accession>
<feature type="transmembrane region" description="Helical" evidence="10">
    <location>
        <begin position="214"/>
        <end position="230"/>
    </location>
</feature>
<dbReference type="GO" id="GO:0022857">
    <property type="term" value="F:transmembrane transporter activity"/>
    <property type="evidence" value="ECO:0007669"/>
    <property type="project" value="InterPro"/>
</dbReference>
<dbReference type="STRING" id="1314776.A0A166BK42"/>
<evidence type="ECO:0000256" key="5">
    <source>
        <dbReference type="ARBA" id="ARBA00022692"/>
    </source>
</evidence>
<evidence type="ECO:0000313" key="11">
    <source>
        <dbReference type="EMBL" id="KZT36474.1"/>
    </source>
</evidence>
<evidence type="ECO:0000256" key="4">
    <source>
        <dbReference type="ARBA" id="ARBA00022553"/>
    </source>
</evidence>
<feature type="transmembrane region" description="Helical" evidence="10">
    <location>
        <begin position="250"/>
        <end position="272"/>
    </location>
</feature>
<evidence type="ECO:0008006" key="13">
    <source>
        <dbReference type="Google" id="ProtNLM"/>
    </source>
</evidence>
<keyword evidence="4" id="KW-0597">Phosphoprotein</keyword>
<gene>
    <name evidence="11" type="ORF">SISSUDRAFT_62399</name>
</gene>
<keyword evidence="3 8" id="KW-0813">Transport</keyword>
<dbReference type="Pfam" id="PF02133">
    <property type="entry name" value="Transp_cyt_pur"/>
    <property type="match status" value="1"/>
</dbReference>
<dbReference type="EMBL" id="KV428106">
    <property type="protein sequence ID" value="KZT36474.1"/>
    <property type="molecule type" value="Genomic_DNA"/>
</dbReference>
<feature type="transmembrane region" description="Helical" evidence="10">
    <location>
        <begin position="78"/>
        <end position="101"/>
    </location>
</feature>
<dbReference type="InterPro" id="IPR001248">
    <property type="entry name" value="Pur-cyt_permease"/>
</dbReference>